<dbReference type="Proteomes" id="UP000001304">
    <property type="component" value="Chromosome"/>
</dbReference>
<keyword evidence="1" id="KW-0472">Membrane</keyword>
<evidence type="ECO:0000313" key="3">
    <source>
        <dbReference type="Proteomes" id="UP000001304"/>
    </source>
</evidence>
<gene>
    <name evidence="2" type="ordered locus">Igag_0733</name>
</gene>
<evidence type="ECO:0000256" key="1">
    <source>
        <dbReference type="SAM" id="Phobius"/>
    </source>
</evidence>
<dbReference type="STRING" id="583356.Igag_0733"/>
<keyword evidence="1" id="KW-1133">Transmembrane helix</keyword>
<keyword evidence="3" id="KW-1185">Reference proteome</keyword>
<dbReference type="EMBL" id="CP002098">
    <property type="protein sequence ID" value="ADM27563.1"/>
    <property type="molecule type" value="Genomic_DNA"/>
</dbReference>
<dbReference type="KEGG" id="iag:Igag_0733"/>
<dbReference type="AlphaFoldDB" id="E0ST86"/>
<reference evidence="2 3" key="1">
    <citation type="journal article" date="2010" name="Stand. Genomic Sci.">
        <title>Complete genome sequence of Ignisphaera aggregans type strain (AQ1.S1).</title>
        <authorList>
            <person name="Goker M."/>
            <person name="Held B."/>
            <person name="Lapidus A."/>
            <person name="Nolan M."/>
            <person name="Spring S."/>
            <person name="Yasawong M."/>
            <person name="Lucas S."/>
            <person name="Glavina Del Rio T."/>
            <person name="Tice H."/>
            <person name="Cheng J.F."/>
            <person name="Goodwin L."/>
            <person name="Tapia R."/>
            <person name="Pitluck S."/>
            <person name="Liolios K."/>
            <person name="Ivanova N."/>
            <person name="Mavromatis K."/>
            <person name="Mikhailova N."/>
            <person name="Pati A."/>
            <person name="Chen A."/>
            <person name="Palaniappan K."/>
            <person name="Brambilla E."/>
            <person name="Land M."/>
            <person name="Hauser L."/>
            <person name="Chang Y.J."/>
            <person name="Jeffries C.D."/>
            <person name="Brettin T."/>
            <person name="Detter J.C."/>
            <person name="Han C."/>
            <person name="Rohde M."/>
            <person name="Sikorski J."/>
            <person name="Woyke T."/>
            <person name="Bristow J."/>
            <person name="Eisen J.A."/>
            <person name="Markowitz V."/>
            <person name="Hugenholtz P."/>
            <person name="Kyrpides N.C."/>
            <person name="Klenk H.P."/>
        </authorList>
    </citation>
    <scope>NUCLEOTIDE SEQUENCE [LARGE SCALE GENOMIC DNA]</scope>
    <source>
        <strain evidence="3">DSM 17230 / JCM 13409 / AQ1.S1</strain>
    </source>
</reference>
<dbReference type="BioCyc" id="IAGG583356:GHAH-729-MONOMER"/>
<evidence type="ECO:0000313" key="2">
    <source>
        <dbReference type="EMBL" id="ADM27563.1"/>
    </source>
</evidence>
<protein>
    <submittedName>
        <fullName evidence="2">Uncharacterized protein</fullName>
    </submittedName>
</protein>
<feature type="transmembrane region" description="Helical" evidence="1">
    <location>
        <begin position="170"/>
        <end position="195"/>
    </location>
</feature>
<keyword evidence="1" id="KW-0812">Transmembrane</keyword>
<proteinExistence type="predicted"/>
<accession>E0ST86</accession>
<dbReference type="HOGENOM" id="CLU_1369516_0_0_2"/>
<sequence>MSITTAIEQLFEMGYKPSDIVKMGYAKSTVYTIYKRWLKKRVGENAIYIAYDIDYSILDRFVHQLRLLGYNVIVGDSHLDTLELIDLSTIVVAIIGRISGYRRQLLYDELREANSHQKPIIALIEEGASVPTDILKNSIVIYFSRDDIPKTLNNIVRIFKNKSQEPLAPILTAIVIGMLTAFGIVAIMEILRLLLESRK</sequence>
<name>E0ST86_IGNAA</name>
<organism evidence="2 3">
    <name type="scientific">Ignisphaera aggregans (strain DSM 17230 / JCM 13409 / AQ1.S1)</name>
    <dbReference type="NCBI Taxonomy" id="583356"/>
    <lineage>
        <taxon>Archaea</taxon>
        <taxon>Thermoproteota</taxon>
        <taxon>Thermoprotei</taxon>
        <taxon>Desulfurococcales</taxon>
        <taxon>Desulfurococcaceae</taxon>
        <taxon>Ignisphaera</taxon>
    </lineage>
</organism>